<dbReference type="PROSITE" id="PS01045">
    <property type="entry name" value="SQUALEN_PHYTOEN_SYN_2"/>
    <property type="match status" value="1"/>
</dbReference>
<evidence type="ECO:0000313" key="3">
    <source>
        <dbReference type="Proteomes" id="UP000321577"/>
    </source>
</evidence>
<evidence type="ECO:0000256" key="1">
    <source>
        <dbReference type="ARBA" id="ARBA00022679"/>
    </source>
</evidence>
<dbReference type="InterPro" id="IPR019845">
    <property type="entry name" value="Squalene/phytoene_synthase_CS"/>
</dbReference>
<reference evidence="2 3" key="1">
    <citation type="submission" date="2019-07" db="EMBL/GenBank/DDBJ databases">
        <title>Whole genome shotgun sequence of Brevifollis gellanilyticus NBRC 108608.</title>
        <authorList>
            <person name="Hosoyama A."/>
            <person name="Uohara A."/>
            <person name="Ohji S."/>
            <person name="Ichikawa N."/>
        </authorList>
    </citation>
    <scope>NUCLEOTIDE SEQUENCE [LARGE SCALE GENOMIC DNA]</scope>
    <source>
        <strain evidence="2 3">NBRC 108608</strain>
    </source>
</reference>
<gene>
    <name evidence="2" type="ORF">BGE01nite_22760</name>
</gene>
<dbReference type="RefSeq" id="WP_146850563.1">
    <property type="nucleotide sequence ID" value="NZ_BKAG01000013.1"/>
</dbReference>
<sequence length="296" mass="33902">MSDPSPGSTSSTAQIAKQAKSNLALALACLPPERKRDMISFYAFCRVADDIAESASMSEEEKEQELARWKKCVLSAEAPGHSVLDEVIELPGKYGFPRAWLAEILDGVASDITKLRYETFEELRGYCYKVASVVGLCSVHIFGHTQPQAREYAIALGYALQLTNIIRDVGEDARSYGRIYLPLEDLKRFGVTEQEIMLERHNQRFIQLMDFQYNRAISYYREAEKLLPKEDKDSLVASQMMGQIYFEILEKLHAQRYPVFEKRVRLHSFRKLFILGKYLLQGWRAQRRAKAAGMPL</sequence>
<dbReference type="Pfam" id="PF00494">
    <property type="entry name" value="SQS_PSY"/>
    <property type="match status" value="1"/>
</dbReference>
<dbReference type="InterPro" id="IPR008949">
    <property type="entry name" value="Isoprenoid_synthase_dom_sf"/>
</dbReference>
<dbReference type="OrthoDB" id="9787280at2"/>
<dbReference type="CDD" id="cd00683">
    <property type="entry name" value="Trans_IPPS_HH"/>
    <property type="match status" value="1"/>
</dbReference>
<dbReference type="PANTHER" id="PTHR31480">
    <property type="entry name" value="BIFUNCTIONAL LYCOPENE CYCLASE/PHYTOENE SYNTHASE"/>
    <property type="match status" value="1"/>
</dbReference>
<dbReference type="GO" id="GO:0016117">
    <property type="term" value="P:carotenoid biosynthetic process"/>
    <property type="evidence" value="ECO:0007669"/>
    <property type="project" value="UniProtKB-ARBA"/>
</dbReference>
<keyword evidence="1" id="KW-0808">Transferase</keyword>
<comment type="caution">
    <text evidence="2">The sequence shown here is derived from an EMBL/GenBank/DDBJ whole genome shotgun (WGS) entry which is preliminary data.</text>
</comment>
<dbReference type="Gene3D" id="1.10.600.10">
    <property type="entry name" value="Farnesyl Diphosphate Synthase"/>
    <property type="match status" value="1"/>
</dbReference>
<protein>
    <submittedName>
        <fullName evidence="2">Phytoene desaturase</fullName>
    </submittedName>
</protein>
<evidence type="ECO:0000313" key="2">
    <source>
        <dbReference type="EMBL" id="GEP42985.1"/>
    </source>
</evidence>
<dbReference type="InterPro" id="IPR033904">
    <property type="entry name" value="Trans_IPPS_HH"/>
</dbReference>
<proteinExistence type="predicted"/>
<dbReference type="InterPro" id="IPR002060">
    <property type="entry name" value="Squ/phyt_synthse"/>
</dbReference>
<dbReference type="SUPFAM" id="SSF48576">
    <property type="entry name" value="Terpenoid synthases"/>
    <property type="match status" value="1"/>
</dbReference>
<dbReference type="PROSITE" id="PS01044">
    <property type="entry name" value="SQUALEN_PHYTOEN_SYN_1"/>
    <property type="match status" value="1"/>
</dbReference>
<dbReference type="EMBL" id="BKAG01000013">
    <property type="protein sequence ID" value="GEP42985.1"/>
    <property type="molecule type" value="Genomic_DNA"/>
</dbReference>
<dbReference type="AlphaFoldDB" id="A0A512M8D5"/>
<dbReference type="Proteomes" id="UP000321577">
    <property type="component" value="Unassembled WGS sequence"/>
</dbReference>
<organism evidence="2 3">
    <name type="scientific">Brevifollis gellanilyticus</name>
    <dbReference type="NCBI Taxonomy" id="748831"/>
    <lineage>
        <taxon>Bacteria</taxon>
        <taxon>Pseudomonadati</taxon>
        <taxon>Verrucomicrobiota</taxon>
        <taxon>Verrucomicrobiia</taxon>
        <taxon>Verrucomicrobiales</taxon>
        <taxon>Verrucomicrobiaceae</taxon>
    </lineage>
</organism>
<keyword evidence="3" id="KW-1185">Reference proteome</keyword>
<name>A0A512M8D5_9BACT</name>
<dbReference type="GO" id="GO:0051996">
    <property type="term" value="F:squalene synthase [NAD(P)H] activity"/>
    <property type="evidence" value="ECO:0007669"/>
    <property type="project" value="InterPro"/>
</dbReference>
<accession>A0A512M8D5</accession>